<evidence type="ECO:0000313" key="1">
    <source>
        <dbReference type="EMBL" id="CAG2238739.1"/>
    </source>
</evidence>
<dbReference type="AlphaFoldDB" id="A0A8S3TYN8"/>
<dbReference type="OrthoDB" id="6051532at2759"/>
<gene>
    <name evidence="1" type="ORF">MEDL_51131</name>
</gene>
<accession>A0A8S3TYN8</accession>
<reference evidence="1" key="1">
    <citation type="submission" date="2021-03" db="EMBL/GenBank/DDBJ databases">
        <authorList>
            <person name="Bekaert M."/>
        </authorList>
    </citation>
    <scope>NUCLEOTIDE SEQUENCE</scope>
</reference>
<sequence>MLLQHLTLAEESYNPLTVDCDCTVSGTCRSFGDRWEKDCITYECQRGQGNTWKAAFVKLECKDAYGHCRHNNEYMSVLNHGELFHHCLCKSKNTDKMFEYACGCLLLLTVLTVTQGYTNSCRSGCYDNGRCHGYGETWESNCITKRCVGAGDVIQTQGVKCKDGYGKCVNHGDKMIVNMGGYGESCTCRVGQSSWDYVLCEGSNEPNKKRCDCEPDGVCRTFGERWEKNCFTYECQRDGNSWIANVVAAACKDAYGQCRHNGERMPYYHLDQLYKNCLCSVTGTTTRYQCTGNSNVVPVPIQCKGCKVNGVCHNQGSRWEENCNTYECQRIGNYWTMAKAVSRKCKDAYGNCRNHNEYMTASYNGLIFDNCLCQVNGLDASYHCNYSVGK</sequence>
<protein>
    <submittedName>
        <fullName evidence="1">Uncharacterized protein</fullName>
    </submittedName>
</protein>
<name>A0A8S3TYN8_MYTED</name>
<keyword evidence="2" id="KW-1185">Reference proteome</keyword>
<dbReference type="EMBL" id="CAJPWZ010002488">
    <property type="protein sequence ID" value="CAG2238739.1"/>
    <property type="molecule type" value="Genomic_DNA"/>
</dbReference>
<dbReference type="Proteomes" id="UP000683360">
    <property type="component" value="Unassembled WGS sequence"/>
</dbReference>
<evidence type="ECO:0000313" key="2">
    <source>
        <dbReference type="Proteomes" id="UP000683360"/>
    </source>
</evidence>
<comment type="caution">
    <text evidence="1">The sequence shown here is derived from an EMBL/GenBank/DDBJ whole genome shotgun (WGS) entry which is preliminary data.</text>
</comment>
<proteinExistence type="predicted"/>
<organism evidence="1 2">
    <name type="scientific">Mytilus edulis</name>
    <name type="common">Blue mussel</name>
    <dbReference type="NCBI Taxonomy" id="6550"/>
    <lineage>
        <taxon>Eukaryota</taxon>
        <taxon>Metazoa</taxon>
        <taxon>Spiralia</taxon>
        <taxon>Lophotrochozoa</taxon>
        <taxon>Mollusca</taxon>
        <taxon>Bivalvia</taxon>
        <taxon>Autobranchia</taxon>
        <taxon>Pteriomorphia</taxon>
        <taxon>Mytilida</taxon>
        <taxon>Mytiloidea</taxon>
        <taxon>Mytilidae</taxon>
        <taxon>Mytilinae</taxon>
        <taxon>Mytilus</taxon>
    </lineage>
</organism>